<accession>A0A1Q5NZ83</accession>
<dbReference type="EMBL" id="MRWQ01000027">
    <property type="protein sequence ID" value="OKL35317.1"/>
    <property type="molecule type" value="Genomic_DNA"/>
</dbReference>
<evidence type="ECO:0000313" key="2">
    <source>
        <dbReference type="Proteomes" id="UP000186524"/>
    </source>
</evidence>
<keyword evidence="2" id="KW-1185">Reference proteome</keyword>
<proteinExistence type="predicted"/>
<protein>
    <submittedName>
        <fullName evidence="1">Uncharacterized protein</fullName>
    </submittedName>
</protein>
<organism evidence="1 2">
    <name type="scientific">Domibacillus mangrovi</name>
    <dbReference type="NCBI Taxonomy" id="1714354"/>
    <lineage>
        <taxon>Bacteria</taxon>
        <taxon>Bacillati</taxon>
        <taxon>Bacillota</taxon>
        <taxon>Bacilli</taxon>
        <taxon>Bacillales</taxon>
        <taxon>Bacillaceae</taxon>
        <taxon>Domibacillus</taxon>
    </lineage>
</organism>
<name>A0A1Q5NZ83_9BACI</name>
<sequence>MKKVKKSSFSLTLSQNLIMQDGQKAIYRLSIPLSWNKLIKRTCQMIDIPVLIVFKDHTRVEAK</sequence>
<reference evidence="1 2" key="1">
    <citation type="submission" date="2016-12" db="EMBL/GenBank/DDBJ databases">
        <title>Domibacillus sp. SAOS 44 whole genome sequencing.</title>
        <authorList>
            <person name="Verma A."/>
            <person name="Krishnamurthi S."/>
        </authorList>
    </citation>
    <scope>NUCLEOTIDE SEQUENCE [LARGE SCALE GENOMIC DNA]</scope>
    <source>
        <strain evidence="1 2">SAOS 44</strain>
    </source>
</reference>
<dbReference type="Proteomes" id="UP000186524">
    <property type="component" value="Unassembled WGS sequence"/>
</dbReference>
<dbReference type="AlphaFoldDB" id="A0A1Q5NZ83"/>
<comment type="caution">
    <text evidence="1">The sequence shown here is derived from an EMBL/GenBank/DDBJ whole genome shotgun (WGS) entry which is preliminary data.</text>
</comment>
<evidence type="ECO:0000313" key="1">
    <source>
        <dbReference type="EMBL" id="OKL35317.1"/>
    </source>
</evidence>
<gene>
    <name evidence="1" type="ORF">BLL40_16040</name>
</gene>